<dbReference type="Proteomes" id="UP001347796">
    <property type="component" value="Unassembled WGS sequence"/>
</dbReference>
<evidence type="ECO:0000313" key="4">
    <source>
        <dbReference type="Proteomes" id="UP001347796"/>
    </source>
</evidence>
<comment type="similarity">
    <text evidence="1">Belongs to the SRR1 family.</text>
</comment>
<feature type="domain" description="SRR1-like" evidence="2">
    <location>
        <begin position="88"/>
        <end position="243"/>
    </location>
</feature>
<evidence type="ECO:0000256" key="1">
    <source>
        <dbReference type="ARBA" id="ARBA00009856"/>
    </source>
</evidence>
<dbReference type="PANTHER" id="PTHR28626">
    <property type="entry name" value="SRR1-LIKE PROTEIN"/>
    <property type="match status" value="1"/>
</dbReference>
<dbReference type="AlphaFoldDB" id="A0AAN8Q8S5"/>
<reference evidence="3 4" key="1">
    <citation type="submission" date="2024-01" db="EMBL/GenBank/DDBJ databases">
        <title>The genome of the rayed Mediterranean limpet Patella caerulea (Linnaeus, 1758).</title>
        <authorList>
            <person name="Anh-Thu Weber A."/>
            <person name="Halstead-Nussloch G."/>
        </authorList>
    </citation>
    <scope>NUCLEOTIDE SEQUENCE [LARGE SCALE GENOMIC DNA]</scope>
    <source>
        <strain evidence="3">AATW-2023a</strain>
        <tissue evidence="3">Whole specimen</tissue>
    </source>
</reference>
<proteinExistence type="inferred from homology"/>
<keyword evidence="4" id="KW-1185">Reference proteome</keyword>
<comment type="caution">
    <text evidence="3">The sequence shown here is derived from an EMBL/GenBank/DDBJ whole genome shotgun (WGS) entry which is preliminary data.</text>
</comment>
<dbReference type="PANTHER" id="PTHR28626:SF3">
    <property type="entry name" value="SRR1-LIKE PROTEIN"/>
    <property type="match status" value="1"/>
</dbReference>
<protein>
    <recommendedName>
        <fullName evidence="2">SRR1-like domain-containing protein</fullName>
    </recommendedName>
</protein>
<dbReference type="InterPro" id="IPR012942">
    <property type="entry name" value="SRR1-like"/>
</dbReference>
<evidence type="ECO:0000313" key="3">
    <source>
        <dbReference type="EMBL" id="KAK6192047.1"/>
    </source>
</evidence>
<name>A0AAN8Q8S5_PATCE</name>
<dbReference type="GO" id="GO:0005634">
    <property type="term" value="C:nucleus"/>
    <property type="evidence" value="ECO:0007669"/>
    <property type="project" value="TreeGrafter"/>
</dbReference>
<dbReference type="Pfam" id="PF07985">
    <property type="entry name" value="SRR1"/>
    <property type="match status" value="1"/>
</dbReference>
<dbReference type="GO" id="GO:0005737">
    <property type="term" value="C:cytoplasm"/>
    <property type="evidence" value="ECO:0007669"/>
    <property type="project" value="TreeGrafter"/>
</dbReference>
<dbReference type="EMBL" id="JAZGQO010000002">
    <property type="protein sequence ID" value="KAK6192047.1"/>
    <property type="molecule type" value="Genomic_DNA"/>
</dbReference>
<organism evidence="3 4">
    <name type="scientific">Patella caerulea</name>
    <name type="common">Rayed Mediterranean limpet</name>
    <dbReference type="NCBI Taxonomy" id="87958"/>
    <lineage>
        <taxon>Eukaryota</taxon>
        <taxon>Metazoa</taxon>
        <taxon>Spiralia</taxon>
        <taxon>Lophotrochozoa</taxon>
        <taxon>Mollusca</taxon>
        <taxon>Gastropoda</taxon>
        <taxon>Patellogastropoda</taxon>
        <taxon>Patelloidea</taxon>
        <taxon>Patellidae</taxon>
        <taxon>Patella</taxon>
    </lineage>
</organism>
<sequence length="280" mass="32592">MNNSEDFTTVKHKRGKKFKTPRLKTVTTPSRKVDDECDESELLIKTENLKRKQLISRDIFKESKFFKEVCGMVKTIEYLPITSCDYDLVVFGLGNFSSSLIAKQQLDLALALRSELNISHGQTLCYDPVFTSVEIKTLQDLEWVVPEINQEGKGRSEKTCIYYLPHCHKILYNNLLWANWSKELLSKIVIIGNSFSSMVERTPKRLLEKNGNYILKIEPYTTELPLPDTYSEKDVFNDTSIHTFPVERLQSLPTVYWEENTEPIYSNEETEFIRDSSHLW</sequence>
<evidence type="ECO:0000259" key="2">
    <source>
        <dbReference type="Pfam" id="PF07985"/>
    </source>
</evidence>
<gene>
    <name evidence="3" type="ORF">SNE40_003594</name>
</gene>
<dbReference type="InterPro" id="IPR040044">
    <property type="entry name" value="SRR1L"/>
</dbReference>
<accession>A0AAN8Q8S5</accession>